<dbReference type="GO" id="GO:0009706">
    <property type="term" value="C:chloroplast inner membrane"/>
    <property type="evidence" value="ECO:0007669"/>
    <property type="project" value="UniProtKB-SubCell"/>
</dbReference>
<feature type="region of interest" description="Disordered" evidence="3">
    <location>
        <begin position="267"/>
        <end position="290"/>
    </location>
</feature>
<keyword evidence="2" id="KW-0813">Transport</keyword>
<dbReference type="InterPro" id="IPR008896">
    <property type="entry name" value="TIC214"/>
</dbReference>
<comment type="similarity">
    <text evidence="2">Belongs to the TIC214 family.</text>
</comment>
<proteinExistence type="inferred from homology"/>
<keyword evidence="2" id="KW-0472">Membrane</keyword>
<evidence type="ECO:0000313" key="4">
    <source>
        <dbReference type="EMBL" id="AJT36779.1"/>
    </source>
</evidence>
<dbReference type="AlphaFoldDB" id="A0A0D4BM73"/>
<dbReference type="GO" id="GO:0015031">
    <property type="term" value="P:protein transport"/>
    <property type="evidence" value="ECO:0007669"/>
    <property type="project" value="UniProtKB-KW"/>
</dbReference>
<evidence type="ECO:0000256" key="1">
    <source>
        <dbReference type="ARBA" id="ARBA00004141"/>
    </source>
</evidence>
<gene>
    <name evidence="4" type="primary">ycf1</name>
    <name evidence="2" type="synonym">TIC214</name>
</gene>
<accession>A0A0D4BM73</accession>
<feature type="compositionally biased region" description="Low complexity" evidence="3">
    <location>
        <begin position="268"/>
        <end position="277"/>
    </location>
</feature>
<reference evidence="4" key="1">
    <citation type="journal article" date="2015" name="Sci. Rep.">
        <title>ycf1, the most promising plastid DNA barcode of land plants.</title>
        <authorList>
            <person name="Dong W."/>
            <person name="Xu C."/>
            <person name="Li C."/>
            <person name="Sun J."/>
            <person name="Zuo Y."/>
            <person name="Shi S."/>
            <person name="Cheng T."/>
            <person name="Guo J."/>
            <person name="Zhou S."/>
        </authorList>
    </citation>
    <scope>NUCLEOTIDE SEQUENCE</scope>
</reference>
<comment type="subunit">
    <text evidence="2">Part of the Tic complex.</text>
</comment>
<keyword evidence="2 4" id="KW-0934">Plastid</keyword>
<sequence length="303" mass="35697">ISFTYPPSLSIFWKMIQRKMFLSTTEKLSSDELYNHWVYTNEQKEKNISNEFINRIETLDKGSLALNVLEKRTRLCNDEIKKEYLPKKYDPFVNGPYRGTIKFFFSPSMINETPIGNPIETVWINKIHGILLVTDYRKFEQKMDTFDRKSLSTEMSHFLNLISEFAGESTSNFNLKGLFLFSEQEQGRIYSKDRAKFLKFLFDAVITDPNDQTIRKKSIGIKEISKKVSRWSYKLIDDLEQQERENEEDVAEDHEIRSRKAKRVVIFTDNQQNTDTDTNTKDTNNPDHADEVALIRYSQQSDF</sequence>
<comment type="subcellular location">
    <subcellularLocation>
        <location evidence="1">Membrane</location>
        <topology evidence="1">Multi-pass membrane protein</topology>
    </subcellularLocation>
    <subcellularLocation>
        <location evidence="2">Plastid</location>
        <location evidence="2">Chloroplast inner membrane</location>
    </subcellularLocation>
</comment>
<dbReference type="EMBL" id="KP088158">
    <property type="protein sequence ID" value="AJT36779.1"/>
    <property type="molecule type" value="Genomic_DNA"/>
</dbReference>
<name>A0A0D4BM73_CERJA</name>
<comment type="function">
    <text evidence="2">Involved in protein precursor import into chloroplasts. May be part of an intermediate translocation complex acting as a protein-conducting channel at the inner envelope.</text>
</comment>
<feature type="non-terminal residue" evidence="4">
    <location>
        <position position="1"/>
    </location>
</feature>
<evidence type="ECO:0000256" key="2">
    <source>
        <dbReference type="RuleBase" id="RU364085"/>
    </source>
</evidence>
<evidence type="ECO:0000256" key="3">
    <source>
        <dbReference type="SAM" id="MobiDB-lite"/>
    </source>
</evidence>
<geneLocation type="chloroplast" evidence="4"/>
<organism evidence="4">
    <name type="scientific">Cercidiphyllum japonicum</name>
    <name type="common">Katsura tree</name>
    <dbReference type="NCBI Taxonomy" id="13413"/>
    <lineage>
        <taxon>Eukaryota</taxon>
        <taxon>Viridiplantae</taxon>
        <taxon>Streptophyta</taxon>
        <taxon>Embryophyta</taxon>
        <taxon>Tracheophyta</taxon>
        <taxon>Spermatophyta</taxon>
        <taxon>Magnoliopsida</taxon>
        <taxon>eudicotyledons</taxon>
        <taxon>Gunneridae</taxon>
        <taxon>Pentapetalae</taxon>
        <taxon>Saxifragales</taxon>
        <taxon>Cercidiphyllaceae</taxon>
        <taxon>Cercidiphyllum</taxon>
    </lineage>
</organism>
<keyword evidence="2" id="KW-0653">Protein transport</keyword>
<feature type="compositionally biased region" description="Basic and acidic residues" evidence="3">
    <location>
        <begin position="278"/>
        <end position="290"/>
    </location>
</feature>
<dbReference type="Pfam" id="PF05758">
    <property type="entry name" value="Ycf1"/>
    <property type="match status" value="1"/>
</dbReference>
<keyword evidence="2 4" id="KW-0150">Chloroplast</keyword>
<protein>
    <recommendedName>
        <fullName evidence="2">Protein TIC 214</fullName>
    </recommendedName>
    <alternativeName>
        <fullName evidence="2">Translocon at the inner envelope membrane of chloroplasts 214</fullName>
    </alternativeName>
</protein>
<feature type="non-terminal residue" evidence="4">
    <location>
        <position position="303"/>
    </location>
</feature>
<keyword evidence="2" id="KW-1001">Plastid inner membrane</keyword>